<dbReference type="AlphaFoldDB" id="A0A1H9DQG9"/>
<accession>A0A1H9DQG9</accession>
<feature type="region of interest" description="Disordered" evidence="1">
    <location>
        <begin position="217"/>
        <end position="239"/>
    </location>
</feature>
<keyword evidence="2" id="KW-0732">Signal</keyword>
<evidence type="ECO:0000313" key="4">
    <source>
        <dbReference type="Proteomes" id="UP000199021"/>
    </source>
</evidence>
<evidence type="ECO:0000313" key="3">
    <source>
        <dbReference type="EMBL" id="SEQ14953.1"/>
    </source>
</evidence>
<proteinExistence type="predicted"/>
<evidence type="ECO:0000256" key="1">
    <source>
        <dbReference type="SAM" id="MobiDB-lite"/>
    </source>
</evidence>
<evidence type="ECO:0000256" key="2">
    <source>
        <dbReference type="SAM" id="SignalP"/>
    </source>
</evidence>
<protein>
    <recommendedName>
        <fullName evidence="5">Adhesin domain-containing protein</fullName>
    </recommendedName>
</protein>
<name>A0A1H9DQG9_9BACT</name>
<sequence length="258" mass="28296">MKTFFLSLLLAASHSLAFAQGGVQTIPLNGTKAFHLSADMSGVVINIGGNDEIKVHHFLTVDGKDRPDLRELNIDRSGSMLSLEELKPNNQTLEKERGYGNLNVRHRPGPYKGEQHGGTQVVSYLEVTVPADVTLTAESLYGSIDVKGVKDMPRAKSRYGSITIVFAPDAKIASIDYESDYQSIDLTLPGSITANVDLDTKYGSLYTDFDISIKANTSNGRRRPEPFSDGQLKGTINGGGERISLHSEYKNIYLRKMK</sequence>
<feature type="signal peptide" evidence="2">
    <location>
        <begin position="1"/>
        <end position="19"/>
    </location>
</feature>
<reference evidence="4" key="1">
    <citation type="submission" date="2016-10" db="EMBL/GenBank/DDBJ databases">
        <authorList>
            <person name="Varghese N."/>
            <person name="Submissions S."/>
        </authorList>
    </citation>
    <scope>NUCLEOTIDE SEQUENCE [LARGE SCALE GENOMIC DNA]</scope>
    <source>
        <strain evidence="4">DSM 24740</strain>
    </source>
</reference>
<dbReference type="OrthoDB" id="1492246at2"/>
<dbReference type="STRING" id="478744.SAMN05444359_10670"/>
<dbReference type="RefSeq" id="WP_090166684.1">
    <property type="nucleotide sequence ID" value="NZ_FOFB01000006.1"/>
</dbReference>
<feature type="chain" id="PRO_5011508940" description="Adhesin domain-containing protein" evidence="2">
    <location>
        <begin position="20"/>
        <end position="258"/>
    </location>
</feature>
<dbReference type="EMBL" id="FOFB01000006">
    <property type="protein sequence ID" value="SEQ14953.1"/>
    <property type="molecule type" value="Genomic_DNA"/>
</dbReference>
<keyword evidence="4" id="KW-1185">Reference proteome</keyword>
<dbReference type="Proteomes" id="UP000199021">
    <property type="component" value="Unassembled WGS sequence"/>
</dbReference>
<gene>
    <name evidence="3" type="ORF">SAMN05444359_10670</name>
</gene>
<dbReference type="InParanoid" id="A0A1H9DQG9"/>
<organism evidence="3 4">
    <name type="scientific">Neolewinella agarilytica</name>
    <dbReference type="NCBI Taxonomy" id="478744"/>
    <lineage>
        <taxon>Bacteria</taxon>
        <taxon>Pseudomonadati</taxon>
        <taxon>Bacteroidota</taxon>
        <taxon>Saprospiria</taxon>
        <taxon>Saprospirales</taxon>
        <taxon>Lewinellaceae</taxon>
        <taxon>Neolewinella</taxon>
    </lineage>
</organism>
<evidence type="ECO:0008006" key="5">
    <source>
        <dbReference type="Google" id="ProtNLM"/>
    </source>
</evidence>